<evidence type="ECO:0000313" key="18">
    <source>
        <dbReference type="Proteomes" id="UP000594637"/>
    </source>
</evidence>
<comment type="similarity">
    <text evidence="3 15">Belongs to the complex I 51 kDa subunit family.</text>
</comment>
<dbReference type="SUPFAM" id="SSF140490">
    <property type="entry name" value="Nqo1C-terminal domain-like"/>
    <property type="match status" value="1"/>
</dbReference>
<evidence type="ECO:0000256" key="10">
    <source>
        <dbReference type="ARBA" id="ARBA00022967"/>
    </source>
</evidence>
<evidence type="ECO:0000256" key="1">
    <source>
        <dbReference type="ARBA" id="ARBA00001917"/>
    </source>
</evidence>
<comment type="catalytic activity">
    <reaction evidence="14 15">
        <text>a quinone + NADH + 5 H(+)(in) = a quinol + NAD(+) + 4 H(+)(out)</text>
        <dbReference type="Rhea" id="RHEA:57888"/>
        <dbReference type="ChEBI" id="CHEBI:15378"/>
        <dbReference type="ChEBI" id="CHEBI:24646"/>
        <dbReference type="ChEBI" id="CHEBI:57540"/>
        <dbReference type="ChEBI" id="CHEBI:57945"/>
        <dbReference type="ChEBI" id="CHEBI:132124"/>
    </reaction>
</comment>
<evidence type="ECO:0000256" key="15">
    <source>
        <dbReference type="RuleBase" id="RU364066"/>
    </source>
</evidence>
<keyword evidence="11 15" id="KW-0408">Iron</keyword>
<evidence type="ECO:0000256" key="11">
    <source>
        <dbReference type="ARBA" id="ARBA00023004"/>
    </source>
</evidence>
<dbReference type="GO" id="GO:0003954">
    <property type="term" value="F:NADH dehydrogenase activity"/>
    <property type="evidence" value="ECO:0007669"/>
    <property type="project" value="TreeGrafter"/>
</dbReference>
<dbReference type="Pfam" id="PF10531">
    <property type="entry name" value="SLBB"/>
    <property type="match status" value="1"/>
</dbReference>
<evidence type="ECO:0000256" key="5">
    <source>
        <dbReference type="ARBA" id="ARBA00022485"/>
    </source>
</evidence>
<evidence type="ECO:0000256" key="7">
    <source>
        <dbReference type="ARBA" id="ARBA00022643"/>
    </source>
</evidence>
<evidence type="ECO:0000259" key="16">
    <source>
        <dbReference type="SMART" id="SM00928"/>
    </source>
</evidence>
<accession>A0A7T0PXG1</accession>
<dbReference type="InterPro" id="IPR037207">
    <property type="entry name" value="Nuop51_4Fe4S-bd_sf"/>
</dbReference>
<dbReference type="SUPFAM" id="SSF142019">
    <property type="entry name" value="Nqo1 FMN-binding domain-like"/>
    <property type="match status" value="1"/>
</dbReference>
<dbReference type="GO" id="GO:0010181">
    <property type="term" value="F:FMN binding"/>
    <property type="evidence" value="ECO:0007669"/>
    <property type="project" value="InterPro"/>
</dbReference>
<comment type="cofactor">
    <cofactor evidence="1 15">
        <name>FMN</name>
        <dbReference type="ChEBI" id="CHEBI:58210"/>
    </cofactor>
</comment>
<dbReference type="FunFam" id="3.40.50.11540:FF:000001">
    <property type="entry name" value="NADH dehydrogenase [ubiquinone] flavoprotein 1, mitochondrial"/>
    <property type="match status" value="1"/>
</dbReference>
<dbReference type="Pfam" id="PF01512">
    <property type="entry name" value="Complex1_51K"/>
    <property type="match status" value="1"/>
</dbReference>
<dbReference type="InterPro" id="IPR019554">
    <property type="entry name" value="Soluble_ligand-bd"/>
</dbReference>
<comment type="cofactor">
    <cofactor evidence="2 15">
        <name>[4Fe-4S] cluster</name>
        <dbReference type="ChEBI" id="CHEBI:49883"/>
    </cofactor>
</comment>
<dbReference type="Pfam" id="PF10589">
    <property type="entry name" value="NADH_4Fe-4S"/>
    <property type="match status" value="1"/>
</dbReference>
<dbReference type="NCBIfam" id="NF010120">
    <property type="entry name" value="PRK13596.1"/>
    <property type="match status" value="1"/>
</dbReference>
<keyword evidence="8 15" id="KW-0874">Quinone</keyword>
<dbReference type="InterPro" id="IPR001949">
    <property type="entry name" value="NADH-UbQ_OxRdtase_51kDa_CS"/>
</dbReference>
<comment type="function">
    <text evidence="15">NDH-1 shuttles electrons from NADH, via FMN and iron-sulfur (Fe-S) centers, to quinones in the respiratory chain.</text>
</comment>
<keyword evidence="12 15" id="KW-0411">Iron-sulfur</keyword>
<keyword evidence="17" id="KW-0560">Oxidoreductase</keyword>
<evidence type="ECO:0000256" key="6">
    <source>
        <dbReference type="ARBA" id="ARBA00022630"/>
    </source>
</evidence>
<evidence type="ECO:0000256" key="2">
    <source>
        <dbReference type="ARBA" id="ARBA00001966"/>
    </source>
</evidence>
<evidence type="ECO:0000313" key="17">
    <source>
        <dbReference type="EMBL" id="QPL06488.1"/>
    </source>
</evidence>
<protein>
    <recommendedName>
        <fullName evidence="4 15">NADH-quinone oxidoreductase subunit F</fullName>
        <ecNumber evidence="15">7.1.1.-</ecNumber>
    </recommendedName>
</protein>
<dbReference type="EC" id="7.1.1.-" evidence="15"/>
<dbReference type="SUPFAM" id="SSF142984">
    <property type="entry name" value="Nqo1 middle domain-like"/>
    <property type="match status" value="1"/>
</dbReference>
<dbReference type="GO" id="GO:0045333">
    <property type="term" value="P:cellular respiration"/>
    <property type="evidence" value="ECO:0007669"/>
    <property type="project" value="TreeGrafter"/>
</dbReference>
<dbReference type="InterPro" id="IPR011537">
    <property type="entry name" value="NADH-UbQ_OxRdtase_suF"/>
</dbReference>
<keyword evidence="9 15" id="KW-0479">Metal-binding</keyword>
<organism evidence="17 18">
    <name type="scientific">Actinomyces respiraculi</name>
    <dbReference type="NCBI Taxonomy" id="2744574"/>
    <lineage>
        <taxon>Bacteria</taxon>
        <taxon>Bacillati</taxon>
        <taxon>Actinomycetota</taxon>
        <taxon>Actinomycetes</taxon>
        <taxon>Actinomycetales</taxon>
        <taxon>Actinomycetaceae</taxon>
        <taxon>Actinomyces</taxon>
    </lineage>
</organism>
<gene>
    <name evidence="17" type="primary">nuoF</name>
    <name evidence="17" type="ORF">ID810_01970</name>
</gene>
<dbReference type="FunFam" id="1.20.1440.230:FF:000001">
    <property type="entry name" value="Mitochondrial NADH dehydrogenase flavoprotein 1"/>
    <property type="match status" value="1"/>
</dbReference>
<dbReference type="GO" id="GO:0051539">
    <property type="term" value="F:4 iron, 4 sulfur cluster binding"/>
    <property type="evidence" value="ECO:0007669"/>
    <property type="project" value="UniProtKB-UniRule"/>
</dbReference>
<dbReference type="EMBL" id="CP063989">
    <property type="protein sequence ID" value="QPL06488.1"/>
    <property type="molecule type" value="Genomic_DNA"/>
</dbReference>
<proteinExistence type="inferred from homology"/>
<dbReference type="AlphaFoldDB" id="A0A7T0PXG1"/>
<evidence type="ECO:0000256" key="9">
    <source>
        <dbReference type="ARBA" id="ARBA00022723"/>
    </source>
</evidence>
<dbReference type="GO" id="GO:0046872">
    <property type="term" value="F:metal ion binding"/>
    <property type="evidence" value="ECO:0007669"/>
    <property type="project" value="UniProtKB-KW"/>
</dbReference>
<dbReference type="InterPro" id="IPR011538">
    <property type="entry name" value="Nuo51_FMN-bd"/>
</dbReference>
<evidence type="ECO:0000256" key="12">
    <source>
        <dbReference type="ARBA" id="ARBA00023014"/>
    </source>
</evidence>
<dbReference type="GO" id="GO:0051287">
    <property type="term" value="F:NAD binding"/>
    <property type="evidence" value="ECO:0007669"/>
    <property type="project" value="UniProtKB-UniRule"/>
</dbReference>
<dbReference type="NCBIfam" id="TIGR01959">
    <property type="entry name" value="nuoF_fam"/>
    <property type="match status" value="1"/>
</dbReference>
<name>A0A7T0PXG1_9ACTO</name>
<dbReference type="Proteomes" id="UP000594637">
    <property type="component" value="Chromosome"/>
</dbReference>
<dbReference type="PROSITE" id="PS00645">
    <property type="entry name" value="COMPLEX1_51K_2"/>
    <property type="match status" value="1"/>
</dbReference>
<evidence type="ECO:0000256" key="3">
    <source>
        <dbReference type="ARBA" id="ARBA00007523"/>
    </source>
</evidence>
<dbReference type="GO" id="GO:0008137">
    <property type="term" value="F:NADH dehydrogenase (ubiquinone) activity"/>
    <property type="evidence" value="ECO:0007669"/>
    <property type="project" value="InterPro"/>
</dbReference>
<keyword evidence="13 15" id="KW-0520">NAD</keyword>
<keyword evidence="10" id="KW-1278">Translocase</keyword>
<dbReference type="Gene3D" id="1.20.1440.230">
    <property type="entry name" value="NADH-ubiquinone oxidoreductase 51kDa subunit, iron-sulphur binding domain"/>
    <property type="match status" value="1"/>
</dbReference>
<dbReference type="SMART" id="SM00928">
    <property type="entry name" value="NADH_4Fe-4S"/>
    <property type="match status" value="1"/>
</dbReference>
<dbReference type="InterPro" id="IPR050837">
    <property type="entry name" value="ComplexI_51kDa_subunit"/>
</dbReference>
<dbReference type="InterPro" id="IPR037225">
    <property type="entry name" value="Nuo51_FMN-bd_sf"/>
</dbReference>
<dbReference type="Gene3D" id="3.40.50.11540">
    <property type="entry name" value="NADH-ubiquinone oxidoreductase 51kDa subunit"/>
    <property type="match status" value="1"/>
</dbReference>
<evidence type="ECO:0000256" key="14">
    <source>
        <dbReference type="ARBA" id="ARBA00047712"/>
    </source>
</evidence>
<dbReference type="InterPro" id="IPR019575">
    <property type="entry name" value="Nuop51_4Fe4S-bd"/>
</dbReference>
<dbReference type="PANTHER" id="PTHR11780">
    <property type="entry name" value="NADH-UBIQUINONE OXIDOREDUCTASE FLAVOPROTEIN 1 NDUFV1"/>
    <property type="match status" value="1"/>
</dbReference>
<keyword evidence="6 15" id="KW-0285">Flavoprotein</keyword>
<dbReference type="PANTHER" id="PTHR11780:SF10">
    <property type="entry name" value="NADH DEHYDROGENASE [UBIQUINONE] FLAVOPROTEIN 1, MITOCHONDRIAL"/>
    <property type="match status" value="1"/>
</dbReference>
<feature type="domain" description="NADH-ubiquinone oxidoreductase 51kDa subunit iron-sulphur binding" evidence="16">
    <location>
        <begin position="318"/>
        <end position="363"/>
    </location>
</feature>
<dbReference type="Gene3D" id="3.10.20.600">
    <property type="match status" value="1"/>
</dbReference>
<dbReference type="RefSeq" id="WP_166856485.1">
    <property type="nucleotide sequence ID" value="NZ_CP063989.1"/>
</dbReference>
<sequence length="428" mass="46167">MWDKDRSWTLEAYRAHGGYEGLAKATTLTTDELVGAVKASGLRGRGGAGFPTGLKWSFLPAPDGGPRYLVVNADESEPGTCKDIPTLMANPHALIEGIAITSRAIGCDHAFVYLRGETAHVYRRLLAAVREAREAGLLDTGFGLDGAQSLSITAHAGAGAYICGEETALLDSLEGRRGHPRLKPPFPAVAGLYARPTVVNNVESICQVPGIFRHSPEWYASMGTERSSGHGLFSVSGHVRRPGQFEAPFGITMRELIDMAGGIREGHELKFWTPGGSSTPLFTADELDVPLDYESIVGAGSMLATRALQVFDDTVSVVRVVTRWVEFYQHESCGKCTPCREGTYWMRQILERLEAGRGLPGDVEKLESITDSIGGRSFCAFGDAAITPVRSGIARFRSEFEAGYTTAARELFPYAASSVVNDTVESAR</sequence>
<dbReference type="GO" id="GO:0048038">
    <property type="term" value="F:quinone binding"/>
    <property type="evidence" value="ECO:0007669"/>
    <property type="project" value="UniProtKB-KW"/>
</dbReference>
<evidence type="ECO:0000256" key="13">
    <source>
        <dbReference type="ARBA" id="ARBA00023027"/>
    </source>
</evidence>
<reference evidence="17 18" key="1">
    <citation type="submission" date="2020-11" db="EMBL/GenBank/DDBJ databases">
        <title>Actinomyces sp. ZJ750.</title>
        <authorList>
            <person name="Zhou J."/>
        </authorList>
    </citation>
    <scope>NUCLEOTIDE SEQUENCE [LARGE SCALE GENOMIC DNA]</scope>
    <source>
        <strain evidence="17 18">ZJ750</strain>
    </source>
</reference>
<dbReference type="FunFam" id="3.10.20.600:FF:000003">
    <property type="entry name" value="NADH-quinone oxidoreductase subunit F"/>
    <property type="match status" value="1"/>
</dbReference>
<dbReference type="Gene3D" id="6.10.250.1450">
    <property type="match status" value="1"/>
</dbReference>
<dbReference type="PROSITE" id="PS00644">
    <property type="entry name" value="COMPLEX1_51K_1"/>
    <property type="match status" value="1"/>
</dbReference>
<evidence type="ECO:0000256" key="8">
    <source>
        <dbReference type="ARBA" id="ARBA00022719"/>
    </source>
</evidence>
<keyword evidence="18" id="KW-1185">Reference proteome</keyword>
<keyword evidence="7 15" id="KW-0288">FMN</keyword>
<evidence type="ECO:0000256" key="4">
    <source>
        <dbReference type="ARBA" id="ARBA00019901"/>
    </source>
</evidence>
<keyword evidence="5 15" id="KW-0004">4Fe-4S</keyword>
<dbReference type="KEGG" id="arep:ID810_01970"/>